<protein>
    <submittedName>
        <fullName evidence="1">Uncharacterized protein</fullName>
    </submittedName>
</protein>
<comment type="caution">
    <text evidence="1">The sequence shown here is derived from an EMBL/GenBank/DDBJ whole genome shotgun (WGS) entry which is preliminary data.</text>
</comment>
<evidence type="ECO:0000313" key="1">
    <source>
        <dbReference type="EMBL" id="KAF2547981.1"/>
    </source>
</evidence>
<reference evidence="1" key="1">
    <citation type="submission" date="2019-12" db="EMBL/GenBank/DDBJ databases">
        <title>Genome sequencing and annotation of Brassica cretica.</title>
        <authorList>
            <person name="Studholme D.J."/>
            <person name="Sarris P.F."/>
        </authorList>
    </citation>
    <scope>NUCLEOTIDE SEQUENCE</scope>
    <source>
        <strain evidence="1">PFS-102/07</strain>
        <tissue evidence="1">Leaf</tissue>
    </source>
</reference>
<proteinExistence type="predicted"/>
<name>A0A8S9GND2_BRACR</name>
<sequence>MALFIMKWMDLTLMECTLQGLSFLRASPQDPVLAPRASASEIELDAIIGGGRLVDRSCFTSSLEFVSASLRFWELDSSRDFCVAFVRNVRIVRWNLWEDLEILGGWIVFVVVDHAYRGHGWIYNQSFQVGIAISVSLRFPNTQIEVMEVVCFFEDSTQTLSILRTRSSLGSKSSYHSWRLMALFIMKWMDLSLKECRMQGLSFLRASPSAKFHWLLDFSSLGIVLLDILEESNSATELLRSRGHMTRCFRGARSSFGSSSFCIRYRTRCHYWRTATCRSFVYHELVSRFVSSSLGFRELDSSRDFCVAFGSLLRLRLWWSDLDCGAVEMLLRSRNVQIVKWKIWEHLEILRGLIVLSRTEKPLIMTLSSLFFNEKFSSLVLSKPSASSVLNGTSVLVNEFNIVIVIEELEDRYEMVYHQLEILLGYVRDGREPLPSNT</sequence>
<gene>
    <name evidence="1" type="ORF">F2Q70_00022703</name>
</gene>
<accession>A0A8S9GND2</accession>
<dbReference type="EMBL" id="QGKY02001925">
    <property type="protein sequence ID" value="KAF2547981.1"/>
    <property type="molecule type" value="Genomic_DNA"/>
</dbReference>
<dbReference type="AlphaFoldDB" id="A0A8S9GND2"/>
<organism evidence="1">
    <name type="scientific">Brassica cretica</name>
    <name type="common">Mustard</name>
    <dbReference type="NCBI Taxonomy" id="69181"/>
    <lineage>
        <taxon>Eukaryota</taxon>
        <taxon>Viridiplantae</taxon>
        <taxon>Streptophyta</taxon>
        <taxon>Embryophyta</taxon>
        <taxon>Tracheophyta</taxon>
        <taxon>Spermatophyta</taxon>
        <taxon>Magnoliopsida</taxon>
        <taxon>eudicotyledons</taxon>
        <taxon>Gunneridae</taxon>
        <taxon>Pentapetalae</taxon>
        <taxon>rosids</taxon>
        <taxon>malvids</taxon>
        <taxon>Brassicales</taxon>
        <taxon>Brassicaceae</taxon>
        <taxon>Brassiceae</taxon>
        <taxon>Brassica</taxon>
    </lineage>
</organism>